<protein>
    <submittedName>
        <fullName evidence="2">Uncharacterized protein</fullName>
    </submittedName>
</protein>
<dbReference type="EMBL" id="JBHSDL010000004">
    <property type="protein sequence ID" value="MFC4373163.1"/>
    <property type="molecule type" value="Genomic_DNA"/>
</dbReference>
<proteinExistence type="predicted"/>
<dbReference type="RefSeq" id="WP_378555679.1">
    <property type="nucleotide sequence ID" value="NZ_JBHSDL010000004.1"/>
</dbReference>
<sequence>MTEPIYDPTPPQGRPTRRTAPGSGLALCGFGIRSTGRPRPYPAARGRCPVESAPPRPEDDA</sequence>
<accession>A0ABV8VCW8</accession>
<organism evidence="2 3">
    <name type="scientific">Nocardia halotolerans</name>
    <dbReference type="NCBI Taxonomy" id="1755878"/>
    <lineage>
        <taxon>Bacteria</taxon>
        <taxon>Bacillati</taxon>
        <taxon>Actinomycetota</taxon>
        <taxon>Actinomycetes</taxon>
        <taxon>Mycobacteriales</taxon>
        <taxon>Nocardiaceae</taxon>
        <taxon>Nocardia</taxon>
    </lineage>
</organism>
<evidence type="ECO:0000313" key="2">
    <source>
        <dbReference type="EMBL" id="MFC4373163.1"/>
    </source>
</evidence>
<dbReference type="Proteomes" id="UP001595844">
    <property type="component" value="Unassembled WGS sequence"/>
</dbReference>
<evidence type="ECO:0000313" key="3">
    <source>
        <dbReference type="Proteomes" id="UP001595844"/>
    </source>
</evidence>
<feature type="region of interest" description="Disordered" evidence="1">
    <location>
        <begin position="1"/>
        <end position="61"/>
    </location>
</feature>
<name>A0ABV8VCW8_9NOCA</name>
<gene>
    <name evidence="2" type="ORF">ACFO5K_03530</name>
</gene>
<reference evidence="3" key="1">
    <citation type="journal article" date="2019" name="Int. J. Syst. Evol. Microbiol.">
        <title>The Global Catalogue of Microorganisms (GCM) 10K type strain sequencing project: providing services to taxonomists for standard genome sequencing and annotation.</title>
        <authorList>
            <consortium name="The Broad Institute Genomics Platform"/>
            <consortium name="The Broad Institute Genome Sequencing Center for Infectious Disease"/>
            <person name="Wu L."/>
            <person name="Ma J."/>
        </authorList>
    </citation>
    <scope>NUCLEOTIDE SEQUENCE [LARGE SCALE GENOMIC DNA]</scope>
    <source>
        <strain evidence="3">IBRC-M 10490</strain>
    </source>
</reference>
<comment type="caution">
    <text evidence="2">The sequence shown here is derived from an EMBL/GenBank/DDBJ whole genome shotgun (WGS) entry which is preliminary data.</text>
</comment>
<evidence type="ECO:0000256" key="1">
    <source>
        <dbReference type="SAM" id="MobiDB-lite"/>
    </source>
</evidence>
<keyword evidence="3" id="KW-1185">Reference proteome</keyword>